<accession>A0A5B7DHZ7</accession>
<organism evidence="2 3">
    <name type="scientific">Portunus trituberculatus</name>
    <name type="common">Swimming crab</name>
    <name type="synonym">Neptunus trituberculatus</name>
    <dbReference type="NCBI Taxonomy" id="210409"/>
    <lineage>
        <taxon>Eukaryota</taxon>
        <taxon>Metazoa</taxon>
        <taxon>Ecdysozoa</taxon>
        <taxon>Arthropoda</taxon>
        <taxon>Crustacea</taxon>
        <taxon>Multicrustacea</taxon>
        <taxon>Malacostraca</taxon>
        <taxon>Eumalacostraca</taxon>
        <taxon>Eucarida</taxon>
        <taxon>Decapoda</taxon>
        <taxon>Pleocyemata</taxon>
        <taxon>Brachyura</taxon>
        <taxon>Eubrachyura</taxon>
        <taxon>Portunoidea</taxon>
        <taxon>Portunidae</taxon>
        <taxon>Portuninae</taxon>
        <taxon>Portunus</taxon>
    </lineage>
</organism>
<feature type="region of interest" description="Disordered" evidence="1">
    <location>
        <begin position="1"/>
        <end position="21"/>
    </location>
</feature>
<feature type="compositionally biased region" description="Pro residues" evidence="1">
    <location>
        <begin position="191"/>
        <end position="209"/>
    </location>
</feature>
<evidence type="ECO:0000313" key="3">
    <source>
        <dbReference type="Proteomes" id="UP000324222"/>
    </source>
</evidence>
<dbReference type="Proteomes" id="UP000324222">
    <property type="component" value="Unassembled WGS sequence"/>
</dbReference>
<feature type="compositionally biased region" description="Gly residues" evidence="1">
    <location>
        <begin position="1"/>
        <end position="12"/>
    </location>
</feature>
<dbReference type="EMBL" id="VSRR010000903">
    <property type="protein sequence ID" value="MPC20725.1"/>
    <property type="molecule type" value="Genomic_DNA"/>
</dbReference>
<dbReference type="OrthoDB" id="300641at2759"/>
<sequence>MTTGSSGGGGGPAVEEISQEHIKEQLHEIITEIEQQVLPEQEHEQQQQQQEVQQGGGDGGVAQTLTKPPEEAQPVVGEACHPMEAEEVKYEYYDEPEVWMHPASSRRRCSGGAPVHESPLILSSCRDALFLSSSTGRRRLSSGVTRRLPDGVLHHTWKPKGKYEVPKTVIQYEDVVPIAVPDVTMSLKPQAPKPAPPPPEPEPPKPEPQPMTILTQVSPQVEMHHEPSNLTNGAVSPIEIPEGIPLLARILPKAPCQVLNTYTALITPMVCAHNLHESRHCVDPLHVVRIPVCPAFSPVSSLLLIRVLSL</sequence>
<dbReference type="AlphaFoldDB" id="A0A5B7DHZ7"/>
<feature type="region of interest" description="Disordered" evidence="1">
    <location>
        <begin position="33"/>
        <end position="75"/>
    </location>
</feature>
<protein>
    <submittedName>
        <fullName evidence="2">Uncharacterized protein</fullName>
    </submittedName>
</protein>
<evidence type="ECO:0000313" key="2">
    <source>
        <dbReference type="EMBL" id="MPC20725.1"/>
    </source>
</evidence>
<reference evidence="2 3" key="1">
    <citation type="submission" date="2019-05" db="EMBL/GenBank/DDBJ databases">
        <title>Another draft genome of Portunus trituberculatus and its Hox gene families provides insights of decapod evolution.</title>
        <authorList>
            <person name="Jeong J.-H."/>
            <person name="Song I."/>
            <person name="Kim S."/>
            <person name="Choi T."/>
            <person name="Kim D."/>
            <person name="Ryu S."/>
            <person name="Kim W."/>
        </authorList>
    </citation>
    <scope>NUCLEOTIDE SEQUENCE [LARGE SCALE GENOMIC DNA]</scope>
    <source>
        <tissue evidence="2">Muscle</tissue>
    </source>
</reference>
<keyword evidence="3" id="KW-1185">Reference proteome</keyword>
<proteinExistence type="predicted"/>
<evidence type="ECO:0000256" key="1">
    <source>
        <dbReference type="SAM" id="MobiDB-lite"/>
    </source>
</evidence>
<comment type="caution">
    <text evidence="2">The sequence shown here is derived from an EMBL/GenBank/DDBJ whole genome shotgun (WGS) entry which is preliminary data.</text>
</comment>
<gene>
    <name evidence="2" type="ORF">E2C01_013679</name>
</gene>
<name>A0A5B7DHZ7_PORTR</name>
<feature type="region of interest" description="Disordered" evidence="1">
    <location>
        <begin position="186"/>
        <end position="211"/>
    </location>
</feature>